<dbReference type="PANTHER" id="PTHR28004">
    <property type="entry name" value="ZGC:162816-RELATED"/>
    <property type="match status" value="1"/>
</dbReference>
<dbReference type="Gene3D" id="3.20.20.10">
    <property type="entry name" value="Alanine racemase"/>
    <property type="match status" value="1"/>
</dbReference>
<evidence type="ECO:0000259" key="3">
    <source>
        <dbReference type="Pfam" id="PF01168"/>
    </source>
</evidence>
<name>A0A1G6V8I8_9BACT</name>
<evidence type="ECO:0000256" key="2">
    <source>
        <dbReference type="ARBA" id="ARBA00023239"/>
    </source>
</evidence>
<keyword evidence="6" id="KW-1185">Reference proteome</keyword>
<sequence>MDYLSSITSPTLLIDEKICRANIQRMAEKAKRHGLNLAPHWKTAQSRMIGEWAKDYGITEISTSSIKMAEYLSGQGWSTIHIAFPFNVREIPRLNKIATDQSISVQVINPVTAQRLVDELAVPVEFFIEIDAGYGRTGVSVADFGLIEEILLIAKKSDKLNFKGFYLHAGHSYYMPDIPALYEQTRNALEMLKNKYSTEYPLLLTRTGDTPGCAVMEDFGEIDEMGPGNFVFYDLMQEKLGGCDKSDIAVALAVPIVDINRERNEILVHGGGVHLAKDVLLEADGSNNFGEVVYLNESGWEIPEVQNRSYLKSISQEHGIIKASDALMNVAEVGQLLGILPVHSCMTADAMGGYLSLDGKIIDHCEGSHADK</sequence>
<dbReference type="OrthoDB" id="9788869at2"/>
<dbReference type="Proteomes" id="UP000199060">
    <property type="component" value="Unassembled WGS sequence"/>
</dbReference>
<evidence type="ECO:0000313" key="6">
    <source>
        <dbReference type="Proteomes" id="UP000199060"/>
    </source>
</evidence>
<dbReference type="InterPro" id="IPR042208">
    <property type="entry name" value="D-ser_dehydrat-like_sf"/>
</dbReference>
<evidence type="ECO:0000259" key="4">
    <source>
        <dbReference type="Pfam" id="PF14031"/>
    </source>
</evidence>
<dbReference type="SUPFAM" id="SSF51419">
    <property type="entry name" value="PLP-binding barrel"/>
    <property type="match status" value="1"/>
</dbReference>
<gene>
    <name evidence="5" type="ORF">SAMN04488104_103331</name>
</gene>
<dbReference type="GO" id="GO:0008721">
    <property type="term" value="F:D-serine ammonia-lyase activity"/>
    <property type="evidence" value="ECO:0007669"/>
    <property type="project" value="TreeGrafter"/>
</dbReference>
<comment type="similarity">
    <text evidence="1">Belongs to the DSD1 family.</text>
</comment>
<dbReference type="AlphaFoldDB" id="A0A1G6V8I8"/>
<dbReference type="InterPro" id="IPR051466">
    <property type="entry name" value="D-amino_acid_metab_enzyme"/>
</dbReference>
<reference evidence="6" key="1">
    <citation type="submission" date="2016-10" db="EMBL/GenBank/DDBJ databases">
        <authorList>
            <person name="Varghese N."/>
            <person name="Submissions S."/>
        </authorList>
    </citation>
    <scope>NUCLEOTIDE SEQUENCE [LARGE SCALE GENOMIC DNA]</scope>
    <source>
        <strain evidence="6">DSM 23095</strain>
    </source>
</reference>
<evidence type="ECO:0000313" key="5">
    <source>
        <dbReference type="EMBL" id="SDD49841.1"/>
    </source>
</evidence>
<dbReference type="InterPro" id="IPR001608">
    <property type="entry name" value="Ala_racemase_N"/>
</dbReference>
<keyword evidence="2" id="KW-0456">Lyase</keyword>
<proteinExistence type="inferred from homology"/>
<dbReference type="STRING" id="686796.SAMN04488104_103331"/>
<dbReference type="GO" id="GO:0036088">
    <property type="term" value="P:D-serine catabolic process"/>
    <property type="evidence" value="ECO:0007669"/>
    <property type="project" value="TreeGrafter"/>
</dbReference>
<dbReference type="RefSeq" id="WP_087940440.1">
    <property type="nucleotide sequence ID" value="NZ_FNAC01000033.1"/>
</dbReference>
<protein>
    <submittedName>
        <fullName evidence="5">D-serine deaminase, pyridoxal phosphate-dependent</fullName>
    </submittedName>
</protein>
<dbReference type="InterPro" id="IPR026956">
    <property type="entry name" value="D-ser_dehydrat-like_dom"/>
</dbReference>
<feature type="domain" description="Alanine racemase N-terminal" evidence="3">
    <location>
        <begin position="14"/>
        <end position="211"/>
    </location>
</feature>
<organism evidence="5 6">
    <name type="scientific">Algoriphagus faecimaris</name>
    <dbReference type="NCBI Taxonomy" id="686796"/>
    <lineage>
        <taxon>Bacteria</taxon>
        <taxon>Pseudomonadati</taxon>
        <taxon>Bacteroidota</taxon>
        <taxon>Cytophagia</taxon>
        <taxon>Cytophagales</taxon>
        <taxon>Cyclobacteriaceae</taxon>
        <taxon>Algoriphagus</taxon>
    </lineage>
</organism>
<feature type="domain" description="D-serine dehydratase-like" evidence="4">
    <location>
        <begin position="249"/>
        <end position="355"/>
    </location>
</feature>
<dbReference type="PANTHER" id="PTHR28004:SF2">
    <property type="entry name" value="D-SERINE DEHYDRATASE"/>
    <property type="match status" value="1"/>
</dbReference>
<dbReference type="Gene3D" id="2.40.37.20">
    <property type="entry name" value="D-serine dehydratase-like domain"/>
    <property type="match status" value="1"/>
</dbReference>
<evidence type="ECO:0000256" key="1">
    <source>
        <dbReference type="ARBA" id="ARBA00005323"/>
    </source>
</evidence>
<accession>A0A1G6V8I8</accession>
<dbReference type="Pfam" id="PF14031">
    <property type="entry name" value="D-ser_dehydrat"/>
    <property type="match status" value="1"/>
</dbReference>
<dbReference type="EMBL" id="FNAC01000033">
    <property type="protein sequence ID" value="SDD49841.1"/>
    <property type="molecule type" value="Genomic_DNA"/>
</dbReference>
<dbReference type="InterPro" id="IPR029066">
    <property type="entry name" value="PLP-binding_barrel"/>
</dbReference>
<dbReference type="Pfam" id="PF01168">
    <property type="entry name" value="Ala_racemase_N"/>
    <property type="match status" value="1"/>
</dbReference>